<accession>B0CNP1</accession>
<dbReference type="AlphaFoldDB" id="B0CNP1"/>
<protein>
    <submittedName>
        <fullName evidence="2">Predicted protein</fullName>
    </submittedName>
</protein>
<feature type="signal peptide" evidence="1">
    <location>
        <begin position="1"/>
        <end position="24"/>
    </location>
</feature>
<gene>
    <name evidence="2" type="ORF">LACBIDRAFT_301497</name>
</gene>
<sequence length="76" mass="8431">MVQGASRVIALLSLICTGFLREHALDSVMDGFAHLEHFPRAGSHWTGNSETRRCLSQQILRHCLNDCSCRVGDMSS</sequence>
<evidence type="ECO:0000313" key="2">
    <source>
        <dbReference type="EMBL" id="EDR15969.1"/>
    </source>
</evidence>
<dbReference type="GeneID" id="6069203"/>
<name>B0CNP1_LACBS</name>
<dbReference type="EMBL" id="DS547091">
    <property type="protein sequence ID" value="EDR15969.1"/>
    <property type="molecule type" value="Genomic_DNA"/>
</dbReference>
<keyword evidence="3" id="KW-1185">Reference proteome</keyword>
<proteinExistence type="predicted"/>
<reference evidence="2 3" key="1">
    <citation type="journal article" date="2008" name="Nature">
        <title>The genome of Laccaria bicolor provides insights into mycorrhizal symbiosis.</title>
        <authorList>
            <person name="Martin F."/>
            <person name="Aerts A."/>
            <person name="Ahren D."/>
            <person name="Brun A."/>
            <person name="Danchin E.G.J."/>
            <person name="Duchaussoy F."/>
            <person name="Gibon J."/>
            <person name="Kohler A."/>
            <person name="Lindquist E."/>
            <person name="Pereda V."/>
            <person name="Salamov A."/>
            <person name="Shapiro H.J."/>
            <person name="Wuyts J."/>
            <person name="Blaudez D."/>
            <person name="Buee M."/>
            <person name="Brokstein P."/>
            <person name="Canbaeck B."/>
            <person name="Cohen D."/>
            <person name="Courty P.E."/>
            <person name="Coutinho P.M."/>
            <person name="Delaruelle C."/>
            <person name="Detter J.C."/>
            <person name="Deveau A."/>
            <person name="DiFazio S."/>
            <person name="Duplessis S."/>
            <person name="Fraissinet-Tachet L."/>
            <person name="Lucic E."/>
            <person name="Frey-Klett P."/>
            <person name="Fourrey C."/>
            <person name="Feussner I."/>
            <person name="Gay G."/>
            <person name="Grimwood J."/>
            <person name="Hoegger P.J."/>
            <person name="Jain P."/>
            <person name="Kilaru S."/>
            <person name="Labbe J."/>
            <person name="Lin Y.C."/>
            <person name="Legue V."/>
            <person name="Le Tacon F."/>
            <person name="Marmeisse R."/>
            <person name="Melayah D."/>
            <person name="Montanini B."/>
            <person name="Muratet M."/>
            <person name="Nehls U."/>
            <person name="Niculita-Hirzel H."/>
            <person name="Oudot-Le Secq M.P."/>
            <person name="Peter M."/>
            <person name="Quesneville H."/>
            <person name="Rajashekar B."/>
            <person name="Reich M."/>
            <person name="Rouhier N."/>
            <person name="Schmutz J."/>
            <person name="Yin T."/>
            <person name="Chalot M."/>
            <person name="Henrissat B."/>
            <person name="Kuees U."/>
            <person name="Lucas S."/>
            <person name="Van de Peer Y."/>
            <person name="Podila G.K."/>
            <person name="Polle A."/>
            <person name="Pukkila P.J."/>
            <person name="Richardson P.M."/>
            <person name="Rouze P."/>
            <person name="Sanders I.R."/>
            <person name="Stajich J.E."/>
            <person name="Tunlid A."/>
            <person name="Tuskan G."/>
            <person name="Grigoriev I.V."/>
        </authorList>
    </citation>
    <scope>NUCLEOTIDE SEQUENCE [LARGE SCALE GENOMIC DNA]</scope>
    <source>
        <strain evidence="3">S238N-H82 / ATCC MYA-4686</strain>
    </source>
</reference>
<dbReference type="OrthoDB" id="10391617at2759"/>
<evidence type="ECO:0000256" key="1">
    <source>
        <dbReference type="SAM" id="SignalP"/>
    </source>
</evidence>
<dbReference type="Proteomes" id="UP000001194">
    <property type="component" value="Unassembled WGS sequence"/>
</dbReference>
<organism evidence="3">
    <name type="scientific">Laccaria bicolor (strain S238N-H82 / ATCC MYA-4686)</name>
    <name type="common">Bicoloured deceiver</name>
    <name type="synonym">Laccaria laccata var. bicolor</name>
    <dbReference type="NCBI Taxonomy" id="486041"/>
    <lineage>
        <taxon>Eukaryota</taxon>
        <taxon>Fungi</taxon>
        <taxon>Dikarya</taxon>
        <taxon>Basidiomycota</taxon>
        <taxon>Agaricomycotina</taxon>
        <taxon>Agaricomycetes</taxon>
        <taxon>Agaricomycetidae</taxon>
        <taxon>Agaricales</taxon>
        <taxon>Agaricineae</taxon>
        <taxon>Hydnangiaceae</taxon>
        <taxon>Laccaria</taxon>
    </lineage>
</organism>
<evidence type="ECO:0000313" key="3">
    <source>
        <dbReference type="Proteomes" id="UP000001194"/>
    </source>
</evidence>
<keyword evidence="1" id="KW-0732">Signal</keyword>
<feature type="chain" id="PRO_5002748608" evidence="1">
    <location>
        <begin position="25"/>
        <end position="76"/>
    </location>
</feature>
<dbReference type="RefSeq" id="XP_001874177.1">
    <property type="nucleotide sequence ID" value="XM_001874142.1"/>
</dbReference>
<dbReference type="KEGG" id="lbc:LACBIDRAFT_301497"/>
<dbReference type="HOGENOM" id="CLU_199224_0_0_1"/>
<dbReference type="InParanoid" id="B0CNP1"/>